<keyword evidence="2" id="KW-0560">Oxidoreductase</keyword>
<dbReference type="OrthoDB" id="1493813at2"/>
<accession>A0A3A9Z2T1</accession>
<sequence>MGTFDAGTTLISEWIVGTPERQRRAAEALLGEWRELSRRLRPVAFRRLSCFASVDGRVLLCHARWTSDEAHREWMRTHRPAMVGRIDEAIEGIERPGVVRYRLHGSVRFEAGSGASGAGDARVPAPAGSGGAAGPGGLAESGSSGEVVTLVHRQTESAEEARAWAEAAADALRAAPPAGLAAAHLLVGKDGRHALVYATGAGEGDGAWPVAGEPRRFRLLGEVHGPAA</sequence>
<feature type="compositionally biased region" description="Low complexity" evidence="1">
    <location>
        <begin position="118"/>
        <end position="127"/>
    </location>
</feature>
<protein>
    <submittedName>
        <fullName evidence="2">Antibiotic biosynthesis monooxygenase</fullName>
    </submittedName>
</protein>
<proteinExistence type="predicted"/>
<name>A0A3A9Z2T1_9ACTN</name>
<dbReference type="SUPFAM" id="SSF54909">
    <property type="entry name" value="Dimeric alpha+beta barrel"/>
    <property type="match status" value="1"/>
</dbReference>
<gene>
    <name evidence="2" type="ORF">D7294_14355</name>
</gene>
<dbReference type="InterPro" id="IPR011008">
    <property type="entry name" value="Dimeric_a/b-barrel"/>
</dbReference>
<feature type="region of interest" description="Disordered" evidence="1">
    <location>
        <begin position="112"/>
        <end position="147"/>
    </location>
</feature>
<dbReference type="Proteomes" id="UP000272474">
    <property type="component" value="Unassembled WGS sequence"/>
</dbReference>
<evidence type="ECO:0000313" key="2">
    <source>
        <dbReference type="EMBL" id="RKN41667.1"/>
    </source>
</evidence>
<dbReference type="GO" id="GO:0004497">
    <property type="term" value="F:monooxygenase activity"/>
    <property type="evidence" value="ECO:0007669"/>
    <property type="project" value="UniProtKB-KW"/>
</dbReference>
<keyword evidence="3" id="KW-1185">Reference proteome</keyword>
<organism evidence="2 3">
    <name type="scientific">Streptomyces hoynatensis</name>
    <dbReference type="NCBI Taxonomy" id="1141874"/>
    <lineage>
        <taxon>Bacteria</taxon>
        <taxon>Bacillati</taxon>
        <taxon>Actinomycetota</taxon>
        <taxon>Actinomycetes</taxon>
        <taxon>Kitasatosporales</taxon>
        <taxon>Streptomycetaceae</taxon>
        <taxon>Streptomyces</taxon>
    </lineage>
</organism>
<evidence type="ECO:0000256" key="1">
    <source>
        <dbReference type="SAM" id="MobiDB-lite"/>
    </source>
</evidence>
<dbReference type="AlphaFoldDB" id="A0A3A9Z2T1"/>
<feature type="compositionally biased region" description="Gly residues" evidence="1">
    <location>
        <begin position="128"/>
        <end position="139"/>
    </location>
</feature>
<evidence type="ECO:0000313" key="3">
    <source>
        <dbReference type="Proteomes" id="UP000272474"/>
    </source>
</evidence>
<reference evidence="2 3" key="1">
    <citation type="journal article" date="2014" name="Int. J. Syst. Evol. Microbiol.">
        <title>Streptomyces hoynatensis sp. nov., isolated from deep marine sediment.</title>
        <authorList>
            <person name="Veyisoglu A."/>
            <person name="Sahin N."/>
        </authorList>
    </citation>
    <scope>NUCLEOTIDE SEQUENCE [LARGE SCALE GENOMIC DNA]</scope>
    <source>
        <strain evidence="2 3">KCTC 29097</strain>
    </source>
</reference>
<dbReference type="RefSeq" id="WP_120679535.1">
    <property type="nucleotide sequence ID" value="NZ_RBAL01000007.1"/>
</dbReference>
<dbReference type="EMBL" id="RBAL01000007">
    <property type="protein sequence ID" value="RKN41667.1"/>
    <property type="molecule type" value="Genomic_DNA"/>
</dbReference>
<keyword evidence="2" id="KW-0503">Monooxygenase</keyword>
<dbReference type="Gene3D" id="3.30.70.100">
    <property type="match status" value="2"/>
</dbReference>
<comment type="caution">
    <text evidence="2">The sequence shown here is derived from an EMBL/GenBank/DDBJ whole genome shotgun (WGS) entry which is preliminary data.</text>
</comment>